<feature type="signal peptide" evidence="8">
    <location>
        <begin position="1"/>
        <end position="24"/>
    </location>
</feature>
<sequence length="334" mass="37804">MRAVSAIILPAALILLLHSPPSSSEESIDASNNLAPSLGDVDTVASSSISKRGARSMTRYNRGLHMLRLGKRADDSTSSDNSVFPVQAPVVLDYLLPHGPQLEDGDDKGPVTDLDDELYYPADDEFVDDEGDDESLLQRFQYRPIETDDPSEEAEWEMSKRQNEQNNSAFTDDVEPSVYGDNSVAESELGKRHMSMLRLGKRQMSMLRLGKRQMGMLRLGKRHMGMLRLGKRPMDMLRLGKRPMNMLRLGKRPMNMLRLGKRPMNMLRLGKRPMNMLRLGKRPMDGLRLGKRPMDWLRLGKRPMNMLRLGKRSMSMLQPDLTESKEFADSSAKA</sequence>
<evidence type="ECO:0000256" key="1">
    <source>
        <dbReference type="ARBA" id="ARBA00004613"/>
    </source>
</evidence>
<comment type="caution">
    <text evidence="9">The sequence shown here is derived from an EMBL/GenBank/DDBJ whole genome shotgun (WGS) entry which is preliminary data.</text>
</comment>
<feature type="compositionally biased region" description="Acidic residues" evidence="7">
    <location>
        <begin position="147"/>
        <end position="156"/>
    </location>
</feature>
<dbReference type="OrthoDB" id="6085322at2759"/>
<dbReference type="PANTHER" id="PTHR20986">
    <property type="entry name" value="FMRFAMIDE-RELATED PEPTIDES"/>
    <property type="match status" value="1"/>
</dbReference>
<feature type="region of interest" description="Disordered" evidence="7">
    <location>
        <begin position="143"/>
        <end position="178"/>
    </location>
</feature>
<keyword evidence="6" id="KW-0527">Neuropeptide</keyword>
<dbReference type="GO" id="GO:0007218">
    <property type="term" value="P:neuropeptide signaling pathway"/>
    <property type="evidence" value="ECO:0007669"/>
    <property type="project" value="UniProtKB-KW"/>
</dbReference>
<evidence type="ECO:0000256" key="3">
    <source>
        <dbReference type="ARBA" id="ARBA00022729"/>
    </source>
</evidence>
<feature type="chain" id="PRO_5018610954" evidence="8">
    <location>
        <begin position="25"/>
        <end position="334"/>
    </location>
</feature>
<dbReference type="GO" id="GO:0005576">
    <property type="term" value="C:extracellular region"/>
    <property type="evidence" value="ECO:0007669"/>
    <property type="project" value="UniProtKB-SubCell"/>
</dbReference>
<evidence type="ECO:0000313" key="10">
    <source>
        <dbReference type="Proteomes" id="UP000271974"/>
    </source>
</evidence>
<feature type="region of interest" description="Disordered" evidence="7">
    <location>
        <begin position="97"/>
        <end position="116"/>
    </location>
</feature>
<evidence type="ECO:0000256" key="6">
    <source>
        <dbReference type="ARBA" id="ARBA00023320"/>
    </source>
</evidence>
<dbReference type="AlphaFoldDB" id="A0A3S1A0N5"/>
<dbReference type="EMBL" id="RQTK01000433">
    <property type="protein sequence ID" value="RUS79706.1"/>
    <property type="molecule type" value="Genomic_DNA"/>
</dbReference>
<comment type="subcellular location">
    <subcellularLocation>
        <location evidence="1">Secreted</location>
    </subcellularLocation>
</comment>
<evidence type="ECO:0000313" key="9">
    <source>
        <dbReference type="EMBL" id="RUS79706.1"/>
    </source>
</evidence>
<evidence type="ECO:0000256" key="7">
    <source>
        <dbReference type="SAM" id="MobiDB-lite"/>
    </source>
</evidence>
<dbReference type="STRING" id="188477.A0A3S1A0N5"/>
<keyword evidence="5" id="KW-0027">Amidation</keyword>
<evidence type="ECO:0000256" key="8">
    <source>
        <dbReference type="SAM" id="SignalP"/>
    </source>
</evidence>
<organism evidence="9 10">
    <name type="scientific">Elysia chlorotica</name>
    <name type="common">Eastern emerald elysia</name>
    <name type="synonym">Sea slug</name>
    <dbReference type="NCBI Taxonomy" id="188477"/>
    <lineage>
        <taxon>Eukaryota</taxon>
        <taxon>Metazoa</taxon>
        <taxon>Spiralia</taxon>
        <taxon>Lophotrochozoa</taxon>
        <taxon>Mollusca</taxon>
        <taxon>Gastropoda</taxon>
        <taxon>Heterobranchia</taxon>
        <taxon>Euthyneura</taxon>
        <taxon>Panpulmonata</taxon>
        <taxon>Sacoglossa</taxon>
        <taxon>Placobranchoidea</taxon>
        <taxon>Plakobranchidae</taxon>
        <taxon>Elysia</taxon>
    </lineage>
</organism>
<dbReference type="PANTHER" id="PTHR20986:SF22">
    <property type="entry name" value="FMRFAMIDE-RELATED PEPTIDES"/>
    <property type="match status" value="1"/>
</dbReference>
<protein>
    <submittedName>
        <fullName evidence="9">Uncharacterized protein</fullName>
    </submittedName>
</protein>
<reference evidence="9 10" key="1">
    <citation type="submission" date="2019-01" db="EMBL/GenBank/DDBJ databases">
        <title>A draft genome assembly of the solar-powered sea slug Elysia chlorotica.</title>
        <authorList>
            <person name="Cai H."/>
            <person name="Li Q."/>
            <person name="Fang X."/>
            <person name="Li J."/>
            <person name="Curtis N.E."/>
            <person name="Altenburger A."/>
            <person name="Shibata T."/>
            <person name="Feng M."/>
            <person name="Maeda T."/>
            <person name="Schwartz J.A."/>
            <person name="Shigenobu S."/>
            <person name="Lundholm N."/>
            <person name="Nishiyama T."/>
            <person name="Yang H."/>
            <person name="Hasebe M."/>
            <person name="Li S."/>
            <person name="Pierce S.K."/>
            <person name="Wang J."/>
        </authorList>
    </citation>
    <scope>NUCLEOTIDE SEQUENCE [LARGE SCALE GENOMIC DNA]</scope>
    <source>
        <strain evidence="9">EC2010</strain>
        <tissue evidence="9">Whole organism of an adult</tissue>
    </source>
</reference>
<name>A0A3S1A0N5_ELYCH</name>
<evidence type="ECO:0000256" key="4">
    <source>
        <dbReference type="ARBA" id="ARBA00022737"/>
    </source>
</evidence>
<keyword evidence="2" id="KW-0964">Secreted</keyword>
<keyword evidence="4" id="KW-0677">Repeat</keyword>
<accession>A0A3S1A0N5</accession>
<proteinExistence type="predicted"/>
<keyword evidence="3 8" id="KW-0732">Signal</keyword>
<gene>
    <name evidence="9" type="ORF">EGW08_012540</name>
</gene>
<dbReference type="Proteomes" id="UP000271974">
    <property type="component" value="Unassembled WGS sequence"/>
</dbReference>
<feature type="region of interest" description="Disordered" evidence="7">
    <location>
        <begin position="25"/>
        <end position="52"/>
    </location>
</feature>
<dbReference type="InterPro" id="IPR051041">
    <property type="entry name" value="FMRFamide-related_np"/>
</dbReference>
<evidence type="ECO:0000256" key="2">
    <source>
        <dbReference type="ARBA" id="ARBA00022525"/>
    </source>
</evidence>
<evidence type="ECO:0000256" key="5">
    <source>
        <dbReference type="ARBA" id="ARBA00022815"/>
    </source>
</evidence>
<keyword evidence="10" id="KW-1185">Reference proteome</keyword>